<dbReference type="Proteomes" id="UP000291334">
    <property type="component" value="Unassembled WGS sequence"/>
</dbReference>
<name>A0ABY1Z0E4_9GAMM</name>
<reference evidence="1 2" key="1">
    <citation type="submission" date="2018-06" db="EMBL/GenBank/DDBJ databases">
        <title>Three novel Pseudomonas species isolated from symptomatic oak.</title>
        <authorList>
            <person name="Bueno-Gonzalez V."/>
            <person name="Brady C."/>
        </authorList>
    </citation>
    <scope>NUCLEOTIDE SEQUENCE [LARGE SCALE GENOMIC DNA]</scope>
    <source>
        <strain evidence="1 2">P26B</strain>
    </source>
</reference>
<organism evidence="1 2">
    <name type="scientific">Phytopseudomonas dryadis</name>
    <dbReference type="NCBI Taxonomy" id="2487520"/>
    <lineage>
        <taxon>Bacteria</taxon>
        <taxon>Pseudomonadati</taxon>
        <taxon>Pseudomonadota</taxon>
        <taxon>Gammaproteobacteria</taxon>
        <taxon>Pseudomonadales</taxon>
        <taxon>Pseudomonadaceae</taxon>
        <taxon>Phytopseudomonas</taxon>
    </lineage>
</organism>
<comment type="caution">
    <text evidence="1">The sequence shown here is derived from an EMBL/GenBank/DDBJ whole genome shotgun (WGS) entry which is preliminary data.</text>
</comment>
<protein>
    <submittedName>
        <fullName evidence="1">Uncharacterized protein</fullName>
    </submittedName>
</protein>
<sequence>MDDQAFAHWFVRSVMPSVLPEHMRGMGEEELHQMCRNGRGIARRLHIEKASNQAKFLYFMWGVGSNFFEFDGFRQILADHRRNEDERLDALFSEVSEAQGADAILHSHPNHWFPA</sequence>
<gene>
    <name evidence="1" type="ORF">DNK34_22795</name>
</gene>
<accession>A0ABY1Z0E4</accession>
<evidence type="ECO:0000313" key="1">
    <source>
        <dbReference type="EMBL" id="TBV00805.1"/>
    </source>
</evidence>
<dbReference type="EMBL" id="QJUM01000036">
    <property type="protein sequence ID" value="TBV00805.1"/>
    <property type="molecule type" value="Genomic_DNA"/>
</dbReference>
<keyword evidence="2" id="KW-1185">Reference proteome</keyword>
<proteinExistence type="predicted"/>
<evidence type="ECO:0000313" key="2">
    <source>
        <dbReference type="Proteomes" id="UP000291334"/>
    </source>
</evidence>